<feature type="transmembrane region" description="Helical" evidence="7">
    <location>
        <begin position="115"/>
        <end position="141"/>
    </location>
</feature>
<feature type="transmembrane region" description="Helical" evidence="7">
    <location>
        <begin position="271"/>
        <end position="296"/>
    </location>
</feature>
<dbReference type="OrthoDB" id="4682787at2759"/>
<gene>
    <name evidence="9" type="ORF">ALECFALPRED_005357</name>
</gene>
<dbReference type="Proteomes" id="UP000664203">
    <property type="component" value="Unassembled WGS sequence"/>
</dbReference>
<keyword evidence="4 7" id="KW-0472">Membrane</keyword>
<dbReference type="InterPro" id="IPR052337">
    <property type="entry name" value="SAT4-like"/>
</dbReference>
<keyword evidence="10" id="KW-1185">Reference proteome</keyword>
<feature type="region of interest" description="Disordered" evidence="6">
    <location>
        <begin position="314"/>
        <end position="351"/>
    </location>
</feature>
<proteinExistence type="inferred from homology"/>
<comment type="caution">
    <text evidence="9">The sequence shown here is derived from an EMBL/GenBank/DDBJ whole genome shotgun (WGS) entry which is preliminary data.</text>
</comment>
<dbReference type="Pfam" id="PF20684">
    <property type="entry name" value="Fung_rhodopsin"/>
    <property type="match status" value="1"/>
</dbReference>
<comment type="similarity">
    <text evidence="5">Belongs to the SAT4 family.</text>
</comment>
<accession>A0A8H3ILS0</accession>
<dbReference type="EMBL" id="CAJPDR010000333">
    <property type="protein sequence ID" value="CAF9932692.1"/>
    <property type="molecule type" value="Genomic_DNA"/>
</dbReference>
<evidence type="ECO:0000256" key="4">
    <source>
        <dbReference type="ARBA" id="ARBA00023136"/>
    </source>
</evidence>
<evidence type="ECO:0000256" key="1">
    <source>
        <dbReference type="ARBA" id="ARBA00004141"/>
    </source>
</evidence>
<feature type="compositionally biased region" description="Low complexity" evidence="6">
    <location>
        <begin position="314"/>
        <end position="327"/>
    </location>
</feature>
<evidence type="ECO:0000256" key="3">
    <source>
        <dbReference type="ARBA" id="ARBA00022989"/>
    </source>
</evidence>
<feature type="transmembrane region" description="Helical" evidence="7">
    <location>
        <begin position="237"/>
        <end position="259"/>
    </location>
</feature>
<keyword evidence="3 7" id="KW-1133">Transmembrane helix</keyword>
<feature type="transmembrane region" description="Helical" evidence="7">
    <location>
        <begin position="40"/>
        <end position="59"/>
    </location>
</feature>
<feature type="compositionally biased region" description="Polar residues" evidence="6">
    <location>
        <begin position="332"/>
        <end position="351"/>
    </location>
</feature>
<evidence type="ECO:0000256" key="2">
    <source>
        <dbReference type="ARBA" id="ARBA00022692"/>
    </source>
</evidence>
<dbReference type="GO" id="GO:0016020">
    <property type="term" value="C:membrane"/>
    <property type="evidence" value="ECO:0007669"/>
    <property type="project" value="UniProtKB-SubCell"/>
</dbReference>
<evidence type="ECO:0000256" key="7">
    <source>
        <dbReference type="SAM" id="Phobius"/>
    </source>
</evidence>
<organism evidence="9 10">
    <name type="scientific">Alectoria fallacina</name>
    <dbReference type="NCBI Taxonomy" id="1903189"/>
    <lineage>
        <taxon>Eukaryota</taxon>
        <taxon>Fungi</taxon>
        <taxon>Dikarya</taxon>
        <taxon>Ascomycota</taxon>
        <taxon>Pezizomycotina</taxon>
        <taxon>Lecanoromycetes</taxon>
        <taxon>OSLEUM clade</taxon>
        <taxon>Lecanoromycetidae</taxon>
        <taxon>Lecanorales</taxon>
        <taxon>Lecanorineae</taxon>
        <taxon>Parmeliaceae</taxon>
        <taxon>Alectoria</taxon>
    </lineage>
</organism>
<comment type="subcellular location">
    <subcellularLocation>
        <location evidence="1">Membrane</location>
        <topology evidence="1">Multi-pass membrane protein</topology>
    </subcellularLocation>
</comment>
<feature type="region of interest" description="Disordered" evidence="6">
    <location>
        <begin position="378"/>
        <end position="400"/>
    </location>
</feature>
<name>A0A8H3ILS0_9LECA</name>
<protein>
    <recommendedName>
        <fullName evidence="8">Rhodopsin domain-containing protein</fullName>
    </recommendedName>
</protein>
<evidence type="ECO:0000313" key="9">
    <source>
        <dbReference type="EMBL" id="CAF9932692.1"/>
    </source>
</evidence>
<dbReference type="AlphaFoldDB" id="A0A8H3ILS0"/>
<sequence length="421" mass="47187">MSMPVAQLSSQQLEALLDGPAGPPPPGVRPNFDDPANLNGLVNLTLTLCLVFASLAVLMRTYTKLFLIRSWDYEDYTIILGWLLQIGEAVPSRMTIKNGGGVHMWDLQLKMFSRLLYDINVTSIVYSVTVFLIKLSILLQYLRIFVPTRKGNMAMFLTTHAVIWSNFLFYLLDVVFFIGLCNPRRKIWQPWLPEGHCFSSDAWNMASGTFNAVSDVTVLILPMPCLWRLQMPLKKKLITIGIFATGFFACVTSVLRTYYTWKVVREPDISYNIIVMGLWTLAEIATGIIVSCLPVLPKFFRHAGPKVYRAFSVGSKSSPSTGSASTGRQARPSLTSPMIPTATPRQMASVPDMTNNSRIHKVHVKGDYTELEEYNATISEPKTMHQLRPEPTSSNRDVESGRYGISVQNASHGETWLDTSF</sequence>
<dbReference type="PANTHER" id="PTHR33048">
    <property type="entry name" value="PTH11-LIKE INTEGRAL MEMBRANE PROTEIN (AFU_ORTHOLOGUE AFUA_5G11245)"/>
    <property type="match status" value="1"/>
</dbReference>
<dbReference type="PANTHER" id="PTHR33048:SF47">
    <property type="entry name" value="INTEGRAL MEMBRANE PROTEIN-RELATED"/>
    <property type="match status" value="1"/>
</dbReference>
<feature type="transmembrane region" description="Helical" evidence="7">
    <location>
        <begin position="161"/>
        <end position="181"/>
    </location>
</feature>
<keyword evidence="2 7" id="KW-0812">Transmembrane</keyword>
<reference evidence="9" key="1">
    <citation type="submission" date="2021-03" db="EMBL/GenBank/DDBJ databases">
        <authorList>
            <person name="Tagirdzhanova G."/>
        </authorList>
    </citation>
    <scope>NUCLEOTIDE SEQUENCE</scope>
</reference>
<evidence type="ECO:0000313" key="10">
    <source>
        <dbReference type="Proteomes" id="UP000664203"/>
    </source>
</evidence>
<feature type="domain" description="Rhodopsin" evidence="8">
    <location>
        <begin position="59"/>
        <end position="301"/>
    </location>
</feature>
<dbReference type="InterPro" id="IPR049326">
    <property type="entry name" value="Rhodopsin_dom_fungi"/>
</dbReference>
<evidence type="ECO:0000256" key="6">
    <source>
        <dbReference type="SAM" id="MobiDB-lite"/>
    </source>
</evidence>
<evidence type="ECO:0000259" key="8">
    <source>
        <dbReference type="Pfam" id="PF20684"/>
    </source>
</evidence>
<evidence type="ECO:0000256" key="5">
    <source>
        <dbReference type="ARBA" id="ARBA00038359"/>
    </source>
</evidence>